<organism evidence="3 4">
    <name type="scientific">Sphingomonas colocasiae</name>
    <dbReference type="NCBI Taxonomy" id="1848973"/>
    <lineage>
        <taxon>Bacteria</taxon>
        <taxon>Pseudomonadati</taxon>
        <taxon>Pseudomonadota</taxon>
        <taxon>Alphaproteobacteria</taxon>
        <taxon>Sphingomonadales</taxon>
        <taxon>Sphingomonadaceae</taxon>
        <taxon>Sphingomonas</taxon>
    </lineage>
</organism>
<dbReference type="Pfam" id="PF00903">
    <property type="entry name" value="Glyoxalase"/>
    <property type="match status" value="1"/>
</dbReference>
<accession>A0ABS7PTV0</accession>
<dbReference type="EMBL" id="JAINVV010000009">
    <property type="protein sequence ID" value="MBY8824770.1"/>
    <property type="molecule type" value="Genomic_DNA"/>
</dbReference>
<proteinExistence type="predicted"/>
<dbReference type="InterPro" id="IPR004360">
    <property type="entry name" value="Glyas_Fos-R_dOase_dom"/>
</dbReference>
<evidence type="ECO:0000256" key="1">
    <source>
        <dbReference type="SAM" id="SignalP"/>
    </source>
</evidence>
<dbReference type="Proteomes" id="UP000706039">
    <property type="component" value="Unassembled WGS sequence"/>
</dbReference>
<protein>
    <submittedName>
        <fullName evidence="3">VOC family protein</fullName>
    </submittedName>
</protein>
<dbReference type="Gene3D" id="3.10.180.10">
    <property type="entry name" value="2,3-Dihydroxybiphenyl 1,2-Dioxygenase, domain 1"/>
    <property type="match status" value="1"/>
</dbReference>
<sequence>MAIKTIIRGAALAGLLLAATAPAVRAQPGASLADAPHPPLNNQVTFLYYADVAAAAAFYGDVLGLKKTFDEPWVKFYQVTEHSYVGLVDGKNGFHKATEGKAVMVSIETDQVEQWYERMTAKKADFIKHFDPKGTHPFVNGFLVRDPGGYTVEFYRWKKKPAG</sequence>
<evidence type="ECO:0000259" key="2">
    <source>
        <dbReference type="PROSITE" id="PS51819"/>
    </source>
</evidence>
<dbReference type="InterPro" id="IPR029068">
    <property type="entry name" value="Glyas_Bleomycin-R_OHBP_Dase"/>
</dbReference>
<evidence type="ECO:0000313" key="3">
    <source>
        <dbReference type="EMBL" id="MBY8824770.1"/>
    </source>
</evidence>
<dbReference type="CDD" id="cd06587">
    <property type="entry name" value="VOC"/>
    <property type="match status" value="1"/>
</dbReference>
<feature type="domain" description="VOC" evidence="2">
    <location>
        <begin position="40"/>
        <end position="157"/>
    </location>
</feature>
<feature type="signal peptide" evidence="1">
    <location>
        <begin position="1"/>
        <end position="26"/>
    </location>
</feature>
<name>A0ABS7PTV0_9SPHN</name>
<reference evidence="3 4" key="1">
    <citation type="submission" date="2021-08" db="EMBL/GenBank/DDBJ databases">
        <authorList>
            <person name="Tuo L."/>
        </authorList>
    </citation>
    <scope>NUCLEOTIDE SEQUENCE [LARGE SCALE GENOMIC DNA]</scope>
    <source>
        <strain evidence="3 4">JCM 31229</strain>
    </source>
</reference>
<gene>
    <name evidence="3" type="ORF">K7G82_20870</name>
</gene>
<keyword evidence="4" id="KW-1185">Reference proteome</keyword>
<feature type="chain" id="PRO_5045327899" evidence="1">
    <location>
        <begin position="27"/>
        <end position="163"/>
    </location>
</feature>
<dbReference type="InterPro" id="IPR037523">
    <property type="entry name" value="VOC_core"/>
</dbReference>
<evidence type="ECO:0000313" key="4">
    <source>
        <dbReference type="Proteomes" id="UP000706039"/>
    </source>
</evidence>
<comment type="caution">
    <text evidence="3">The sequence shown here is derived from an EMBL/GenBank/DDBJ whole genome shotgun (WGS) entry which is preliminary data.</text>
</comment>
<dbReference type="SUPFAM" id="SSF54593">
    <property type="entry name" value="Glyoxalase/Bleomycin resistance protein/Dihydroxybiphenyl dioxygenase"/>
    <property type="match status" value="1"/>
</dbReference>
<keyword evidence="1" id="KW-0732">Signal</keyword>
<dbReference type="PROSITE" id="PS51819">
    <property type="entry name" value="VOC"/>
    <property type="match status" value="1"/>
</dbReference>
<dbReference type="RefSeq" id="WP_222991837.1">
    <property type="nucleotide sequence ID" value="NZ_JAINVV010000009.1"/>
</dbReference>